<dbReference type="GO" id="GO:0070181">
    <property type="term" value="F:small ribosomal subunit rRNA binding"/>
    <property type="evidence" value="ECO:0007669"/>
    <property type="project" value="TreeGrafter"/>
</dbReference>
<feature type="compositionally biased region" description="Basic and acidic residues" evidence="6">
    <location>
        <begin position="253"/>
        <end position="263"/>
    </location>
</feature>
<evidence type="ECO:0000256" key="6">
    <source>
        <dbReference type="SAM" id="MobiDB-lite"/>
    </source>
</evidence>
<evidence type="ECO:0008006" key="9">
    <source>
        <dbReference type="Google" id="ProtNLM"/>
    </source>
</evidence>
<protein>
    <recommendedName>
        <fullName evidence="9">Ribosomal protein S18</fullName>
    </recommendedName>
</protein>
<dbReference type="InParanoid" id="A0A024G741"/>
<dbReference type="Proteomes" id="UP000053237">
    <property type="component" value="Unassembled WGS sequence"/>
</dbReference>
<dbReference type="PRINTS" id="PR00974">
    <property type="entry name" value="RIBOSOMALS18"/>
</dbReference>
<comment type="similarity">
    <text evidence="1 4">Belongs to the bacterial ribosomal protein bS18 family.</text>
</comment>
<keyword evidence="2 4" id="KW-0689">Ribosomal protein</keyword>
<dbReference type="STRING" id="65357.A0A024G741"/>
<feature type="region of interest" description="Disordered" evidence="6">
    <location>
        <begin position="38"/>
        <end position="64"/>
    </location>
</feature>
<feature type="compositionally biased region" description="Basic and acidic residues" evidence="6">
    <location>
        <begin position="52"/>
        <end position="64"/>
    </location>
</feature>
<evidence type="ECO:0000313" key="7">
    <source>
        <dbReference type="EMBL" id="CCI42464.1"/>
    </source>
</evidence>
<dbReference type="SUPFAM" id="SSF46911">
    <property type="entry name" value="Ribosomal protein S18"/>
    <property type="match status" value="1"/>
</dbReference>
<keyword evidence="3 4" id="KW-0687">Ribonucleoprotein</keyword>
<evidence type="ECO:0000256" key="4">
    <source>
        <dbReference type="RuleBase" id="RU003910"/>
    </source>
</evidence>
<dbReference type="PANTHER" id="PTHR13479:SF40">
    <property type="entry name" value="SMALL RIBOSOMAL SUBUNIT PROTEIN BS18M"/>
    <property type="match status" value="1"/>
</dbReference>
<dbReference type="InterPro" id="IPR001648">
    <property type="entry name" value="Ribosomal_bS18"/>
</dbReference>
<feature type="compositionally biased region" description="Basic and acidic residues" evidence="6">
    <location>
        <begin position="302"/>
        <end position="316"/>
    </location>
</feature>
<dbReference type="AlphaFoldDB" id="A0A024G741"/>
<gene>
    <name evidence="7" type="ORF">BN9_032480</name>
</gene>
<sequence length="316" mass="36975">MHRNLRRAWRTAAICTPYGSYYPSSIACSEFRRAGRPQFTNLSPQSRQLSSRSDKDINTSDVKPKCLNENEDEALKAEEWAKQFEREVSKWKMNERDAENDMYAMDSERMYSEIPEMNHRVNIDAISDDYGMDPMPYLHKASTAMPEALNWNDEEARNSVEKEPVEKPAKYLRRANHKDIVELALDTELLRLFITPAGRIRPRRFTGLRGPQQRQVARGIKVARHLALLPYLSRYPEPSPEQWRAIFDEEGRKEEARRLQREEDGIEDEDDSDDDFDPDFEEDDDDDDDQDYSDYADDDDVDTGRRSSDGNDRDEF</sequence>
<feature type="compositionally biased region" description="Low complexity" evidence="6">
    <location>
        <begin position="42"/>
        <end position="51"/>
    </location>
</feature>
<dbReference type="GO" id="GO:0006412">
    <property type="term" value="P:translation"/>
    <property type="evidence" value="ECO:0007669"/>
    <property type="project" value="InterPro"/>
</dbReference>
<reference evidence="7 8" key="1">
    <citation type="submission" date="2012-05" db="EMBL/GenBank/DDBJ databases">
        <title>Recombination and specialization in a pathogen metapopulation.</title>
        <authorList>
            <person name="Gardiner A."/>
            <person name="Kemen E."/>
            <person name="Schultz-Larsen T."/>
            <person name="MacLean D."/>
            <person name="Van Oosterhout C."/>
            <person name="Jones J.D.G."/>
        </authorList>
    </citation>
    <scope>NUCLEOTIDE SEQUENCE [LARGE SCALE GENOMIC DNA]</scope>
    <source>
        <strain evidence="7 8">Ac Nc2</strain>
    </source>
</reference>
<dbReference type="EMBL" id="CAIX01000034">
    <property type="protein sequence ID" value="CCI42464.1"/>
    <property type="molecule type" value="Genomic_DNA"/>
</dbReference>
<dbReference type="Gene3D" id="4.10.640.10">
    <property type="entry name" value="Ribosomal protein S18"/>
    <property type="match status" value="1"/>
</dbReference>
<feature type="compositionally biased region" description="Acidic residues" evidence="6">
    <location>
        <begin position="264"/>
        <end position="301"/>
    </location>
</feature>
<dbReference type="GO" id="GO:0005763">
    <property type="term" value="C:mitochondrial small ribosomal subunit"/>
    <property type="evidence" value="ECO:0007669"/>
    <property type="project" value="TreeGrafter"/>
</dbReference>
<name>A0A024G741_9STRA</name>
<comment type="caution">
    <text evidence="7">The sequence shown here is derived from an EMBL/GenBank/DDBJ whole genome shotgun (WGS) entry which is preliminary data.</text>
</comment>
<evidence type="ECO:0000256" key="5">
    <source>
        <dbReference type="SAM" id="Coils"/>
    </source>
</evidence>
<evidence type="ECO:0000313" key="8">
    <source>
        <dbReference type="Proteomes" id="UP000053237"/>
    </source>
</evidence>
<organism evidence="7 8">
    <name type="scientific">Albugo candida</name>
    <dbReference type="NCBI Taxonomy" id="65357"/>
    <lineage>
        <taxon>Eukaryota</taxon>
        <taxon>Sar</taxon>
        <taxon>Stramenopiles</taxon>
        <taxon>Oomycota</taxon>
        <taxon>Peronosporomycetes</taxon>
        <taxon>Albuginales</taxon>
        <taxon>Albuginaceae</taxon>
        <taxon>Albugo</taxon>
    </lineage>
</organism>
<keyword evidence="8" id="KW-1185">Reference proteome</keyword>
<dbReference type="HAMAP" id="MF_00270">
    <property type="entry name" value="Ribosomal_bS18"/>
    <property type="match status" value="1"/>
</dbReference>
<feature type="coiled-coil region" evidence="5">
    <location>
        <begin position="67"/>
        <end position="101"/>
    </location>
</feature>
<dbReference type="PROSITE" id="PS51257">
    <property type="entry name" value="PROKAR_LIPOPROTEIN"/>
    <property type="match status" value="1"/>
</dbReference>
<feature type="region of interest" description="Disordered" evidence="6">
    <location>
        <begin position="253"/>
        <end position="316"/>
    </location>
</feature>
<proteinExistence type="inferred from homology"/>
<dbReference type="NCBIfam" id="TIGR00165">
    <property type="entry name" value="S18"/>
    <property type="match status" value="1"/>
</dbReference>
<dbReference type="OrthoDB" id="21463at2759"/>
<evidence type="ECO:0000256" key="2">
    <source>
        <dbReference type="ARBA" id="ARBA00022980"/>
    </source>
</evidence>
<evidence type="ECO:0000256" key="1">
    <source>
        <dbReference type="ARBA" id="ARBA00005589"/>
    </source>
</evidence>
<evidence type="ECO:0000256" key="3">
    <source>
        <dbReference type="ARBA" id="ARBA00023274"/>
    </source>
</evidence>
<dbReference type="Pfam" id="PF01084">
    <property type="entry name" value="Ribosomal_S18"/>
    <property type="match status" value="1"/>
</dbReference>
<accession>A0A024G741</accession>
<dbReference type="GO" id="GO:0003735">
    <property type="term" value="F:structural constituent of ribosome"/>
    <property type="evidence" value="ECO:0007669"/>
    <property type="project" value="InterPro"/>
</dbReference>
<dbReference type="PANTHER" id="PTHR13479">
    <property type="entry name" value="30S RIBOSOMAL PROTEIN S18"/>
    <property type="match status" value="1"/>
</dbReference>
<dbReference type="InterPro" id="IPR036870">
    <property type="entry name" value="Ribosomal_bS18_sf"/>
</dbReference>
<keyword evidence="5" id="KW-0175">Coiled coil</keyword>